<evidence type="ECO:0000259" key="15">
    <source>
        <dbReference type="Pfam" id="PF00593"/>
    </source>
</evidence>
<dbReference type="GO" id="GO:0044718">
    <property type="term" value="P:siderophore transmembrane transport"/>
    <property type="evidence" value="ECO:0007669"/>
    <property type="project" value="TreeGrafter"/>
</dbReference>
<dbReference type="GO" id="GO:0015344">
    <property type="term" value="F:siderophore uptake transmembrane transporter activity"/>
    <property type="evidence" value="ECO:0007669"/>
    <property type="project" value="TreeGrafter"/>
</dbReference>
<keyword evidence="3 10" id="KW-1134">Transmembrane beta strand</keyword>
<dbReference type="InterPro" id="IPR037066">
    <property type="entry name" value="Plug_dom_sf"/>
</dbReference>
<dbReference type="Pfam" id="PF00593">
    <property type="entry name" value="TonB_dep_Rec_b-barrel"/>
    <property type="match status" value="1"/>
</dbReference>
<dbReference type="InterPro" id="IPR010917">
    <property type="entry name" value="TonB_rcpt_CS"/>
</dbReference>
<dbReference type="InterPro" id="IPR012910">
    <property type="entry name" value="Plug_dom"/>
</dbReference>
<dbReference type="AlphaFoldDB" id="A0A1G7QV12"/>
<dbReference type="Gene3D" id="2.40.170.20">
    <property type="entry name" value="TonB-dependent receptor, beta-barrel domain"/>
    <property type="match status" value="1"/>
</dbReference>
<dbReference type="PROSITE" id="PS52016">
    <property type="entry name" value="TONB_DEPENDENT_REC_3"/>
    <property type="match status" value="1"/>
</dbReference>
<evidence type="ECO:0000259" key="16">
    <source>
        <dbReference type="Pfam" id="PF07715"/>
    </source>
</evidence>
<dbReference type="SUPFAM" id="SSF56935">
    <property type="entry name" value="Porins"/>
    <property type="match status" value="1"/>
</dbReference>
<evidence type="ECO:0000256" key="1">
    <source>
        <dbReference type="ARBA" id="ARBA00004571"/>
    </source>
</evidence>
<organism evidence="17 18">
    <name type="scientific">Sphingomonas carotinifaciens</name>
    <dbReference type="NCBI Taxonomy" id="1166323"/>
    <lineage>
        <taxon>Bacteria</taxon>
        <taxon>Pseudomonadati</taxon>
        <taxon>Pseudomonadota</taxon>
        <taxon>Alphaproteobacteria</taxon>
        <taxon>Sphingomonadales</taxon>
        <taxon>Sphingomonadaceae</taxon>
        <taxon>Sphingomonas</taxon>
    </lineage>
</organism>
<evidence type="ECO:0000256" key="12">
    <source>
        <dbReference type="RuleBase" id="RU003357"/>
    </source>
</evidence>
<evidence type="ECO:0000313" key="18">
    <source>
        <dbReference type="Proteomes" id="UP000323502"/>
    </source>
</evidence>
<evidence type="ECO:0000256" key="4">
    <source>
        <dbReference type="ARBA" id="ARBA00022692"/>
    </source>
</evidence>
<dbReference type="CDD" id="cd01347">
    <property type="entry name" value="ligand_gated_channel"/>
    <property type="match status" value="1"/>
</dbReference>
<feature type="domain" description="TonB-dependent receptor plug" evidence="16">
    <location>
        <begin position="77"/>
        <end position="190"/>
    </location>
</feature>
<evidence type="ECO:0000256" key="10">
    <source>
        <dbReference type="PROSITE-ProRule" id="PRU01360"/>
    </source>
</evidence>
<evidence type="ECO:0000256" key="3">
    <source>
        <dbReference type="ARBA" id="ARBA00022452"/>
    </source>
</evidence>
<evidence type="ECO:0000256" key="8">
    <source>
        <dbReference type="ARBA" id="ARBA00023136"/>
    </source>
</evidence>
<evidence type="ECO:0000256" key="7">
    <source>
        <dbReference type="ARBA" id="ARBA00023077"/>
    </source>
</evidence>
<feature type="chain" id="PRO_5043859316" evidence="14">
    <location>
        <begin position="20"/>
        <end position="735"/>
    </location>
</feature>
<protein>
    <submittedName>
        <fullName evidence="17">Outer membrane receptor for ferrienterochelin and colicins</fullName>
    </submittedName>
</protein>
<proteinExistence type="inferred from homology"/>
<dbReference type="EMBL" id="FNBI01000009">
    <property type="protein sequence ID" value="SDG02371.1"/>
    <property type="molecule type" value="Genomic_DNA"/>
</dbReference>
<sequence>MKTLVVTAIMLAASGHAMAVAQVGAQVGAQGGPVTAQRSGEDSEAPASTAQRDIRATGPSSQSGEIVVTAAGFEQKIENAPASISVIRRDELETERFNNLADALVDVEGVDVGGTAGKTGGLNVSIRGMPSDYTLVLLDGRRQNAPGNVTPNGFGETSTSFLPPLSAIERIEVVRGPMSTLYGSDAMGGVINVITRKVGDRWVGTATADATIQGDGDFGNTYSGNAFAQGPLVRDLIGLSVRGSYLRRDASSLNYTDVNGNPVEVSARGPSPVEADIYTLGGRLSVTPASNHDLWLEYDRSHQRYDNADSQLGTGTVQGGYGPEMRFVRDQYSAAHNWRAGFGTLETTVTRNATETFGRTIPPGTPGRTPGDERALRATNTILDSRLISEVGPVIFTAGGQYWWARMTDGVAPRDYAFDQWAGFLEASWKIAETFTLTAGGRYDEHTTFGGKFSPRGYAVWNATRGITVKGGVSRGFKTPQLNQITPGIVGFGGQGTIPQIGSPNLGPETTTSSELGVYFDTFTGISGNVTVFNNDFDNKIAAGPGIPNCAFRLARDRPGCIDVGNFPNVDLFGQQINVDQARTRGIETALRFVFSPRLTLTANHTLTDSVQRSGSEQGQPLIGTPRHMFNTQVRWKALDDLSLWARGQIQSSRYRGANTAQAALGDFDGFEVFHLGANWALAQNITLNAVLYNVFDRNFVRYLPYTERGATVYAQQYANNQEPRRVYVSVNVDF</sequence>
<dbReference type="InterPro" id="IPR036942">
    <property type="entry name" value="Beta-barrel_TonB_sf"/>
</dbReference>
<keyword evidence="18" id="KW-1185">Reference proteome</keyword>
<evidence type="ECO:0000256" key="14">
    <source>
        <dbReference type="SAM" id="SignalP"/>
    </source>
</evidence>
<dbReference type="Proteomes" id="UP000323502">
    <property type="component" value="Unassembled WGS sequence"/>
</dbReference>
<accession>A0A1G7QV12</accession>
<dbReference type="PANTHER" id="PTHR30069:SF53">
    <property type="entry name" value="COLICIN I RECEPTOR-RELATED"/>
    <property type="match status" value="1"/>
</dbReference>
<dbReference type="Pfam" id="PF07715">
    <property type="entry name" value="Plug"/>
    <property type="match status" value="1"/>
</dbReference>
<evidence type="ECO:0000256" key="2">
    <source>
        <dbReference type="ARBA" id="ARBA00022448"/>
    </source>
</evidence>
<dbReference type="GO" id="GO:0009279">
    <property type="term" value="C:cell outer membrane"/>
    <property type="evidence" value="ECO:0007669"/>
    <property type="project" value="UniProtKB-SubCell"/>
</dbReference>
<dbReference type="InterPro" id="IPR000531">
    <property type="entry name" value="Beta-barrel_TonB"/>
</dbReference>
<evidence type="ECO:0000256" key="9">
    <source>
        <dbReference type="ARBA" id="ARBA00023237"/>
    </source>
</evidence>
<comment type="similarity">
    <text evidence="10 12">Belongs to the TonB-dependent receptor family.</text>
</comment>
<evidence type="ECO:0000313" key="17">
    <source>
        <dbReference type="EMBL" id="SDG02371.1"/>
    </source>
</evidence>
<name>A0A1G7QV12_9SPHN</name>
<evidence type="ECO:0000256" key="5">
    <source>
        <dbReference type="ARBA" id="ARBA00022729"/>
    </source>
</evidence>
<keyword evidence="5 14" id="KW-0732">Signal</keyword>
<dbReference type="RefSeq" id="WP_235904156.1">
    <property type="nucleotide sequence ID" value="NZ_FNBI01000009.1"/>
</dbReference>
<keyword evidence="8 10" id="KW-0472">Membrane</keyword>
<dbReference type="PROSITE" id="PS01156">
    <property type="entry name" value="TONB_DEPENDENT_REC_2"/>
    <property type="match status" value="1"/>
</dbReference>
<dbReference type="PANTHER" id="PTHR30069">
    <property type="entry name" value="TONB-DEPENDENT OUTER MEMBRANE RECEPTOR"/>
    <property type="match status" value="1"/>
</dbReference>
<keyword evidence="4 10" id="KW-0812">Transmembrane</keyword>
<feature type="signal peptide" evidence="14">
    <location>
        <begin position="1"/>
        <end position="19"/>
    </location>
</feature>
<feature type="short sequence motif" description="TonB C-terminal box" evidence="11">
    <location>
        <begin position="718"/>
        <end position="735"/>
    </location>
</feature>
<keyword evidence="17" id="KW-0675">Receptor</keyword>
<gene>
    <name evidence="17" type="ORF">SAMN05216557_10956</name>
</gene>
<dbReference type="InterPro" id="IPR039426">
    <property type="entry name" value="TonB-dep_rcpt-like"/>
</dbReference>
<reference evidence="17 18" key="1">
    <citation type="submission" date="2016-10" db="EMBL/GenBank/DDBJ databases">
        <authorList>
            <person name="Varghese N."/>
            <person name="Submissions S."/>
        </authorList>
    </citation>
    <scope>NUCLEOTIDE SEQUENCE [LARGE SCALE GENOMIC DNA]</scope>
    <source>
        <strain evidence="17 18">S7-754</strain>
    </source>
</reference>
<keyword evidence="7 12" id="KW-0798">TonB box</keyword>
<evidence type="ECO:0000256" key="13">
    <source>
        <dbReference type="SAM" id="MobiDB-lite"/>
    </source>
</evidence>
<evidence type="ECO:0000256" key="6">
    <source>
        <dbReference type="ARBA" id="ARBA00023065"/>
    </source>
</evidence>
<comment type="subcellular location">
    <subcellularLocation>
        <location evidence="1 10">Cell outer membrane</location>
        <topology evidence="1 10">Multi-pass membrane protein</topology>
    </subcellularLocation>
</comment>
<keyword evidence="6" id="KW-0406">Ion transport</keyword>
<feature type="region of interest" description="Disordered" evidence="13">
    <location>
        <begin position="30"/>
        <end position="63"/>
    </location>
</feature>
<evidence type="ECO:0000256" key="11">
    <source>
        <dbReference type="PROSITE-ProRule" id="PRU10144"/>
    </source>
</evidence>
<keyword evidence="9 10" id="KW-0998">Cell outer membrane</keyword>
<dbReference type="Gene3D" id="2.170.130.10">
    <property type="entry name" value="TonB-dependent receptor, plug domain"/>
    <property type="match status" value="1"/>
</dbReference>
<feature type="domain" description="TonB-dependent receptor-like beta-barrel" evidence="15">
    <location>
        <begin position="237"/>
        <end position="695"/>
    </location>
</feature>
<keyword evidence="2 10" id="KW-0813">Transport</keyword>